<proteinExistence type="predicted"/>
<accession>A0A7R8ZHR5</accession>
<organism evidence="1">
    <name type="scientific">Cyprideis torosa</name>
    <dbReference type="NCBI Taxonomy" id="163714"/>
    <lineage>
        <taxon>Eukaryota</taxon>
        <taxon>Metazoa</taxon>
        <taxon>Ecdysozoa</taxon>
        <taxon>Arthropoda</taxon>
        <taxon>Crustacea</taxon>
        <taxon>Oligostraca</taxon>
        <taxon>Ostracoda</taxon>
        <taxon>Podocopa</taxon>
        <taxon>Podocopida</taxon>
        <taxon>Cytherocopina</taxon>
        <taxon>Cytheroidea</taxon>
        <taxon>Cytherideidae</taxon>
        <taxon>Cyprideis</taxon>
    </lineage>
</organism>
<reference evidence="1" key="1">
    <citation type="submission" date="2020-11" db="EMBL/GenBank/DDBJ databases">
        <authorList>
            <person name="Tran Van P."/>
        </authorList>
    </citation>
    <scope>NUCLEOTIDE SEQUENCE</scope>
</reference>
<protein>
    <submittedName>
        <fullName evidence="1">Uncharacterized protein</fullName>
    </submittedName>
</protein>
<gene>
    <name evidence="1" type="ORF">CTOB1V02_LOCUS2758</name>
</gene>
<sequence length="276" mass="30458">MCKEDVQRTPDNLKLLSPQRGGHTIRLTPETPGINEKYQCLRVSSQGATLFATDAMPAGLGSFPIMRDEKDSGTTDQTFLFSSLPLKWDSERITNSKMESKLKVLPDDFPCDQKVLVVRGPATSEALLLEITAAIRAHVADTNVVFELSNMLNFPDSSFGAAVVLIPISTEIMKSILTVLKPNGSAVFLLFEGEAENVVLELKLADVPKIKGKTGSDANDSSWEVFLPLRGVHRIGFFGFRISRIGAEISERKRAKLLSLRAEKLLFLQHNPKVDF</sequence>
<dbReference type="Gene3D" id="3.40.50.150">
    <property type="entry name" value="Vaccinia Virus protein VP39"/>
    <property type="match status" value="1"/>
</dbReference>
<dbReference type="EMBL" id="OB660443">
    <property type="protein sequence ID" value="CAD7224805.1"/>
    <property type="molecule type" value="Genomic_DNA"/>
</dbReference>
<name>A0A7R8ZHR5_9CRUS</name>
<dbReference type="InterPro" id="IPR029063">
    <property type="entry name" value="SAM-dependent_MTases_sf"/>
</dbReference>
<dbReference type="AlphaFoldDB" id="A0A7R8ZHR5"/>
<evidence type="ECO:0000313" key="1">
    <source>
        <dbReference type="EMBL" id="CAD7224805.1"/>
    </source>
</evidence>
<dbReference type="SUPFAM" id="SSF53335">
    <property type="entry name" value="S-adenosyl-L-methionine-dependent methyltransferases"/>
    <property type="match status" value="1"/>
</dbReference>